<feature type="transmembrane region" description="Helical" evidence="17">
    <location>
        <begin position="213"/>
        <end position="230"/>
    </location>
</feature>
<protein>
    <recommendedName>
        <fullName evidence="18">Cytochrome b561 bacterial/Ni-hydrogenase domain-containing protein</fullName>
    </recommendedName>
</protein>
<evidence type="ECO:0000313" key="19">
    <source>
        <dbReference type="EMBL" id="GGL54143.1"/>
    </source>
</evidence>
<dbReference type="InterPro" id="IPR016174">
    <property type="entry name" value="Di-haem_cyt_TM"/>
</dbReference>
<evidence type="ECO:0000256" key="15">
    <source>
        <dbReference type="ARBA" id="ARBA00023004"/>
    </source>
</evidence>
<evidence type="ECO:0000256" key="9">
    <source>
        <dbReference type="ARBA" id="ARBA00022692"/>
    </source>
</evidence>
<dbReference type="GO" id="GO:0008047">
    <property type="term" value="F:enzyme activator activity"/>
    <property type="evidence" value="ECO:0007669"/>
    <property type="project" value="InterPro"/>
</dbReference>
<dbReference type="PROSITE" id="PS00883">
    <property type="entry name" value="NI_HGENASE_CYTB_2"/>
    <property type="match status" value="1"/>
</dbReference>
<dbReference type="Proteomes" id="UP000654670">
    <property type="component" value="Unassembled WGS sequence"/>
</dbReference>
<dbReference type="PANTHER" id="PTHR30485:SF0">
    <property type="entry name" value="NI_FE-HYDROGENASE 1 B-TYPE CYTOCHROME SUBUNIT-RELATED"/>
    <property type="match status" value="1"/>
</dbReference>
<dbReference type="Gene3D" id="3.40.50.1450">
    <property type="entry name" value="HybD-like"/>
    <property type="match status" value="1"/>
</dbReference>
<evidence type="ECO:0000256" key="13">
    <source>
        <dbReference type="ARBA" id="ARBA00022982"/>
    </source>
</evidence>
<evidence type="ECO:0000256" key="4">
    <source>
        <dbReference type="ARBA" id="ARBA00022448"/>
    </source>
</evidence>
<evidence type="ECO:0000256" key="10">
    <source>
        <dbReference type="ARBA" id="ARBA00022723"/>
    </source>
</evidence>
<keyword evidence="8" id="KW-0645">Protease</keyword>
<dbReference type="FunFam" id="3.40.50.1450:FF:000002">
    <property type="entry name" value="Hydrogenase 1 maturation protease"/>
    <property type="match status" value="1"/>
</dbReference>
<dbReference type="InterPro" id="IPR051542">
    <property type="entry name" value="Hydrogenase_cytochrome"/>
</dbReference>
<reference evidence="19" key="2">
    <citation type="submission" date="2020-09" db="EMBL/GenBank/DDBJ databases">
        <authorList>
            <person name="Sun Q."/>
            <person name="Ohkuma M."/>
        </authorList>
    </citation>
    <scope>NUCLEOTIDE SEQUENCE</scope>
    <source>
        <strain evidence="19">JCM 15325</strain>
    </source>
</reference>
<dbReference type="Pfam" id="PF01292">
    <property type="entry name" value="Ni_hydr_CYTB"/>
    <property type="match status" value="1"/>
</dbReference>
<sequence>MKTLTEVKPAIRRKLSENALENQKTSRADRLAVNARETNSVYVWELPIRIFHWVNASAIMILMITGIYIGHPFIEQSTNGDAYYSFTMGWVRDIHFFTAFIFTINLIFRAYWAFKGNHYAKSQILQKDFWLGLIEIVKGYLFIPNHKPHYIGHNPLAQLSYWIFIGLGSVIMAFTGYYLLFQPQPDTVFGKAFAWVPFIFGGSDFTVRSWHHLVAWGFMLFVVIHVYMSFREDWMSKNGTMSSIFTGYKFEPLHRAEERGGVFTGDLQTDGATVTADQAKKITILGIGNSLYSDEGLGVQVLPRLVKALEGAGNVEFIDGTTEGMQLLGPVEATDALIIIDAINAGKQPGEIIKLEKEQIPAFNGVKMSVHQIGFQEVISAAQLRDRLPEKMVMFGIQPASLELGVSLTETAEKAIPDLIEQVKHQIGKWRDAK</sequence>
<evidence type="ECO:0000256" key="3">
    <source>
        <dbReference type="ARBA" id="ARBA00008622"/>
    </source>
</evidence>
<evidence type="ECO:0000256" key="5">
    <source>
        <dbReference type="ARBA" id="ARBA00022475"/>
    </source>
</evidence>
<evidence type="ECO:0000256" key="17">
    <source>
        <dbReference type="SAM" id="Phobius"/>
    </source>
</evidence>
<dbReference type="GO" id="GO:0020037">
    <property type="term" value="F:heme binding"/>
    <property type="evidence" value="ECO:0007669"/>
    <property type="project" value="TreeGrafter"/>
</dbReference>
<evidence type="ECO:0000256" key="11">
    <source>
        <dbReference type="ARBA" id="ARBA00022750"/>
    </source>
</evidence>
<evidence type="ECO:0000256" key="12">
    <source>
        <dbReference type="ARBA" id="ARBA00022801"/>
    </source>
</evidence>
<dbReference type="GO" id="GO:0006508">
    <property type="term" value="P:proteolysis"/>
    <property type="evidence" value="ECO:0007669"/>
    <property type="project" value="UniProtKB-KW"/>
</dbReference>
<keyword evidence="14 17" id="KW-1133">Transmembrane helix</keyword>
<dbReference type="NCBIfam" id="TIGR02125">
    <property type="entry name" value="CytB-hydogenase"/>
    <property type="match status" value="1"/>
</dbReference>
<evidence type="ECO:0000259" key="18">
    <source>
        <dbReference type="Pfam" id="PF01292"/>
    </source>
</evidence>
<dbReference type="GO" id="GO:0004190">
    <property type="term" value="F:aspartic-type endopeptidase activity"/>
    <property type="evidence" value="ECO:0007669"/>
    <property type="project" value="UniProtKB-KW"/>
</dbReference>
<dbReference type="PRINTS" id="PR00161">
    <property type="entry name" value="NIHGNASECYTB"/>
</dbReference>
<comment type="caution">
    <text evidence="19">The sequence shown here is derived from an EMBL/GenBank/DDBJ whole genome shotgun (WGS) entry which is preliminary data.</text>
</comment>
<comment type="subcellular location">
    <subcellularLocation>
        <location evidence="1">Cell membrane</location>
        <topology evidence="1">Multi-pass membrane protein</topology>
    </subcellularLocation>
</comment>
<evidence type="ECO:0000256" key="1">
    <source>
        <dbReference type="ARBA" id="ARBA00004651"/>
    </source>
</evidence>
<dbReference type="GO" id="GO:0022904">
    <property type="term" value="P:respiratory electron transport chain"/>
    <property type="evidence" value="ECO:0007669"/>
    <property type="project" value="InterPro"/>
</dbReference>
<dbReference type="SUPFAM" id="SSF81342">
    <property type="entry name" value="Transmembrane di-heme cytochromes"/>
    <property type="match status" value="1"/>
</dbReference>
<evidence type="ECO:0000256" key="6">
    <source>
        <dbReference type="ARBA" id="ARBA00022596"/>
    </source>
</evidence>
<dbReference type="InterPro" id="IPR000671">
    <property type="entry name" value="Peptidase_A31"/>
</dbReference>
<dbReference type="GO" id="GO:0005506">
    <property type="term" value="F:iron ion binding"/>
    <property type="evidence" value="ECO:0007669"/>
    <property type="project" value="InterPro"/>
</dbReference>
<evidence type="ECO:0000256" key="14">
    <source>
        <dbReference type="ARBA" id="ARBA00022989"/>
    </source>
</evidence>
<evidence type="ECO:0000256" key="2">
    <source>
        <dbReference type="ARBA" id="ARBA00006814"/>
    </source>
</evidence>
<keyword evidence="20" id="KW-1185">Reference proteome</keyword>
<evidence type="ECO:0000313" key="20">
    <source>
        <dbReference type="Proteomes" id="UP000654670"/>
    </source>
</evidence>
<name>A0A917S3E7_9BACL</name>
<dbReference type="GO" id="GO:0009055">
    <property type="term" value="F:electron transfer activity"/>
    <property type="evidence" value="ECO:0007669"/>
    <property type="project" value="InterPro"/>
</dbReference>
<dbReference type="NCBIfam" id="TIGR00072">
    <property type="entry name" value="hydrog_prot"/>
    <property type="match status" value="1"/>
</dbReference>
<accession>A0A917S3E7</accession>
<keyword evidence="9 17" id="KW-0812">Transmembrane</keyword>
<keyword evidence="10" id="KW-0479">Metal-binding</keyword>
<keyword evidence="7" id="KW-0349">Heme</keyword>
<dbReference type="InterPro" id="IPR011577">
    <property type="entry name" value="Cyt_b561_bac/Ni-Hgenase"/>
</dbReference>
<dbReference type="GO" id="GO:0005886">
    <property type="term" value="C:plasma membrane"/>
    <property type="evidence" value="ECO:0007669"/>
    <property type="project" value="UniProtKB-SubCell"/>
</dbReference>
<dbReference type="InterPro" id="IPR023430">
    <property type="entry name" value="Pept_HybD-like_dom_sf"/>
</dbReference>
<feature type="domain" description="Cytochrome b561 bacterial/Ni-hydrogenase" evidence="18">
    <location>
        <begin position="43"/>
        <end position="247"/>
    </location>
</feature>
<comment type="similarity">
    <text evidence="2">Belongs to the peptidase A31 family.</text>
</comment>
<keyword evidence="5" id="KW-1003">Cell membrane</keyword>
<dbReference type="CDD" id="cd06062">
    <property type="entry name" value="H2MP_MemB-H2up"/>
    <property type="match status" value="1"/>
</dbReference>
<proteinExistence type="inferred from homology"/>
<feature type="transmembrane region" description="Helical" evidence="17">
    <location>
        <begin position="53"/>
        <end position="74"/>
    </location>
</feature>
<keyword evidence="4" id="KW-0813">Transport</keyword>
<organism evidence="19 20">
    <name type="scientific">Sporolactobacillus putidus</name>
    <dbReference type="NCBI Taxonomy" id="492735"/>
    <lineage>
        <taxon>Bacteria</taxon>
        <taxon>Bacillati</taxon>
        <taxon>Bacillota</taxon>
        <taxon>Bacilli</taxon>
        <taxon>Bacillales</taxon>
        <taxon>Sporolactobacillaceae</taxon>
        <taxon>Sporolactobacillus</taxon>
    </lineage>
</organism>
<keyword evidence="15" id="KW-0408">Iron</keyword>
<evidence type="ECO:0000256" key="16">
    <source>
        <dbReference type="ARBA" id="ARBA00023136"/>
    </source>
</evidence>
<gene>
    <name evidence="19" type="ORF">GCM10007968_17700</name>
</gene>
<reference evidence="19" key="1">
    <citation type="journal article" date="2014" name="Int. J. Syst. Evol. Microbiol.">
        <title>Complete genome sequence of Corynebacterium casei LMG S-19264T (=DSM 44701T), isolated from a smear-ripened cheese.</title>
        <authorList>
            <consortium name="US DOE Joint Genome Institute (JGI-PGF)"/>
            <person name="Walter F."/>
            <person name="Albersmeier A."/>
            <person name="Kalinowski J."/>
            <person name="Ruckert C."/>
        </authorList>
    </citation>
    <scope>NUCLEOTIDE SEQUENCE</scope>
    <source>
        <strain evidence="19">JCM 15325</strain>
    </source>
</reference>
<dbReference type="Pfam" id="PF01750">
    <property type="entry name" value="HycI"/>
    <property type="match status" value="1"/>
</dbReference>
<keyword evidence="12" id="KW-0378">Hydrolase</keyword>
<dbReference type="Gene3D" id="1.20.950.20">
    <property type="entry name" value="Transmembrane di-heme cytochromes, Chain C"/>
    <property type="match status" value="1"/>
</dbReference>
<evidence type="ECO:0000256" key="8">
    <source>
        <dbReference type="ARBA" id="ARBA00022670"/>
    </source>
</evidence>
<dbReference type="AlphaFoldDB" id="A0A917S3E7"/>
<keyword evidence="16 17" id="KW-0472">Membrane</keyword>
<keyword evidence="13" id="KW-0249">Electron transport</keyword>
<dbReference type="SUPFAM" id="SSF53163">
    <property type="entry name" value="HybD-like"/>
    <property type="match status" value="1"/>
</dbReference>
<feature type="transmembrane region" description="Helical" evidence="17">
    <location>
        <begin position="159"/>
        <end position="181"/>
    </location>
</feature>
<evidence type="ECO:0000256" key="7">
    <source>
        <dbReference type="ARBA" id="ARBA00022617"/>
    </source>
</evidence>
<dbReference type="InterPro" id="IPR000516">
    <property type="entry name" value="Ni-dep_Hydgase_cyt-B"/>
</dbReference>
<dbReference type="EMBL" id="BMOK01000006">
    <property type="protein sequence ID" value="GGL54143.1"/>
    <property type="molecule type" value="Genomic_DNA"/>
</dbReference>
<comment type="similarity">
    <text evidence="3">Belongs to the HupC/HyaC/HydC family.</text>
</comment>
<keyword evidence="6" id="KW-0533">Nickel</keyword>
<feature type="transmembrane region" description="Helical" evidence="17">
    <location>
        <begin position="94"/>
        <end position="112"/>
    </location>
</feature>
<keyword evidence="11" id="KW-0064">Aspartyl protease</keyword>
<dbReference type="PANTHER" id="PTHR30485">
    <property type="entry name" value="NI/FE-HYDROGENASE 1 B-TYPE CYTOCHROME SUBUNIT"/>
    <property type="match status" value="1"/>
</dbReference>
<dbReference type="RefSeq" id="WP_188802733.1">
    <property type="nucleotide sequence ID" value="NZ_BMOK01000006.1"/>
</dbReference>